<evidence type="ECO:0000313" key="11">
    <source>
        <dbReference type="Proteomes" id="UP000280298"/>
    </source>
</evidence>
<feature type="region of interest" description="Uridylyltransferase" evidence="7">
    <location>
        <begin position="1"/>
        <end position="317"/>
    </location>
</feature>
<keyword evidence="5 7" id="KW-0460">Magnesium</keyword>
<dbReference type="NCBIfam" id="TIGR01693">
    <property type="entry name" value="UTase_glnD"/>
    <property type="match status" value="1"/>
</dbReference>
<dbReference type="InterPro" id="IPR043519">
    <property type="entry name" value="NT_sf"/>
</dbReference>
<dbReference type="EMBL" id="CP034539">
    <property type="protein sequence ID" value="AZQ37681.1"/>
    <property type="molecule type" value="Genomic_DNA"/>
</dbReference>
<dbReference type="Pfam" id="PF01909">
    <property type="entry name" value="NTP_transf_2"/>
    <property type="match status" value="1"/>
</dbReference>
<dbReference type="RefSeq" id="WP_126395358.1">
    <property type="nucleotide sequence ID" value="NZ_CP034539.1"/>
</dbReference>
<dbReference type="SUPFAM" id="SSF81301">
    <property type="entry name" value="Nucleotidyltransferase"/>
    <property type="match status" value="1"/>
</dbReference>
<gene>
    <name evidence="7" type="primary">glnD</name>
    <name evidence="10" type="ORF">EJ357_32990</name>
</gene>
<keyword evidence="4 7" id="KW-0378">Hydrolase</keyword>
<dbReference type="Pfam" id="PF01842">
    <property type="entry name" value="ACT"/>
    <property type="match status" value="1"/>
</dbReference>
<dbReference type="InterPro" id="IPR003607">
    <property type="entry name" value="HD/PDEase_dom"/>
</dbReference>
<dbReference type="GO" id="GO:0006808">
    <property type="term" value="P:regulation of nitrogen utilization"/>
    <property type="evidence" value="ECO:0007669"/>
    <property type="project" value="UniProtKB-UniRule"/>
</dbReference>
<feature type="domain" description="HD" evidence="9">
    <location>
        <begin position="432"/>
        <end position="555"/>
    </location>
</feature>
<comment type="cofactor">
    <cofactor evidence="7">
        <name>Mg(2+)</name>
        <dbReference type="ChEBI" id="CHEBI:18420"/>
    </cofactor>
</comment>
<dbReference type="HAMAP" id="MF_00277">
    <property type="entry name" value="PII_uridylyl_transf"/>
    <property type="match status" value="1"/>
</dbReference>
<reference evidence="10 11" key="1">
    <citation type="journal article" date="2019" name="Int. J. Syst. Evol. Microbiol.">
        <title>Streptomyces cyaneochromogenes sp. nov., a blue pigment-producing actinomycete from manganese-contaminated soil.</title>
        <authorList>
            <person name="Tang X."/>
            <person name="Zhao J."/>
            <person name="Li K."/>
            <person name="Chen Z."/>
            <person name="Sun Y."/>
            <person name="Gao J."/>
        </authorList>
    </citation>
    <scope>NUCLEOTIDE SEQUENCE [LARGE SCALE GENOMIC DNA]</scope>
    <source>
        <strain evidence="10 11">MK-45</strain>
    </source>
</reference>
<dbReference type="PROSITE" id="PS51671">
    <property type="entry name" value="ACT"/>
    <property type="match status" value="1"/>
</dbReference>
<evidence type="ECO:0000256" key="1">
    <source>
        <dbReference type="ARBA" id="ARBA00022679"/>
    </source>
</evidence>
<dbReference type="NCBIfam" id="NF002895">
    <property type="entry name" value="PRK03381.1"/>
    <property type="match status" value="1"/>
</dbReference>
<keyword evidence="2 7" id="KW-0548">Nucleotidyltransferase</keyword>
<dbReference type="SUPFAM" id="SSF81593">
    <property type="entry name" value="Nucleotidyltransferase substrate binding subunit/domain"/>
    <property type="match status" value="1"/>
</dbReference>
<dbReference type="Pfam" id="PF08335">
    <property type="entry name" value="GlnD_UR_UTase"/>
    <property type="match status" value="1"/>
</dbReference>
<dbReference type="KEGG" id="scya:EJ357_32990"/>
<keyword evidence="1 7" id="KW-0808">Transferase</keyword>
<dbReference type="CDD" id="cd00077">
    <property type="entry name" value="HDc"/>
    <property type="match status" value="1"/>
</dbReference>
<keyword evidence="6 7" id="KW-0511">Multifunctional enzyme</keyword>
<organism evidence="10 11">
    <name type="scientific">Streptomyces cyaneochromogenes</name>
    <dbReference type="NCBI Taxonomy" id="2496836"/>
    <lineage>
        <taxon>Bacteria</taxon>
        <taxon>Bacillati</taxon>
        <taxon>Actinomycetota</taxon>
        <taxon>Actinomycetes</taxon>
        <taxon>Kitasatosporales</taxon>
        <taxon>Streptomycetaceae</taxon>
        <taxon>Streptomyces</taxon>
    </lineage>
</organism>
<dbReference type="PIRSF" id="PIRSF006288">
    <property type="entry name" value="PII_uridyltransf"/>
    <property type="match status" value="1"/>
</dbReference>
<name>A0A3Q9ERU8_9ACTN</name>
<dbReference type="SUPFAM" id="SSF109604">
    <property type="entry name" value="HD-domain/PDEase-like"/>
    <property type="match status" value="1"/>
</dbReference>
<dbReference type="Gene3D" id="1.10.3090.10">
    <property type="entry name" value="cca-adding enzyme, domain 2"/>
    <property type="match status" value="1"/>
</dbReference>
<evidence type="ECO:0000313" key="10">
    <source>
        <dbReference type="EMBL" id="AZQ37681.1"/>
    </source>
</evidence>
<evidence type="ECO:0000259" key="8">
    <source>
        <dbReference type="PROSITE" id="PS51671"/>
    </source>
</evidence>
<dbReference type="InterPro" id="IPR045865">
    <property type="entry name" value="ACT-like_dom_sf"/>
</dbReference>
<comment type="similarity">
    <text evidence="7">Belongs to the GlnD family.</text>
</comment>
<dbReference type="AlphaFoldDB" id="A0A3Q9ERU8"/>
<dbReference type="Pfam" id="PF01966">
    <property type="entry name" value="HD"/>
    <property type="match status" value="1"/>
</dbReference>
<evidence type="ECO:0000259" key="9">
    <source>
        <dbReference type="PROSITE" id="PS51831"/>
    </source>
</evidence>
<sequence>MSSTDVRNEAEDSGPSGYAAARLRLLTEGARSGPPRRSALAELTDDWLTGLFAAGAEGLRGVSLVAVGGYGRGELSPRSDLDLLLLHDGADSKAVAALADRIWYPVWDLGLALDHSVRTPAEARKTAGEDLKVQLGLLDARHIAGDLGLTAGLRTAVLADWRNQAPKRLPELQELSAERAERQGELQYLLEPDLKEARGGLRDATILRAVAASWLADAPREGLDDARRRLLDVRDALHLTTGRATDRLSLQEQDQVAAELGLLDADTLLRQVYEAARVISYASDVTWREVGRVLRSRAVRPRLRAMLGGKPTAERSPLAEGVVEQDGEVVLARAARPERDPVLPLRAAAAAAQAGLPLSLHAVRRMAATVRALPTPWPAEAREQLVTLLGSGRPTVDVWEALEAEGLITRFLPDWERVRCRPQRNAVHVWTVDRHLIETAVRASEFTRRVHRPDLLLVAALLHDIGKGWPGDHSVAGEIIVKDVAARIGFDRDEVTVLSTLVRHHLLLVETATRRDLEDPATVRAVAEAVGSQGTLELLHALTEADALATGPAAWSSWRGSLVADLVKRVAAVLAGDDLDEPEAAAPTAEQERLAIEAIATGSPVLALRAQTEPATEEQLSGDPEPLGVELLIAVPDQPSVLPAVAGVLAMHRLTVRTAELRALDLPDGVDGSVLLLNWRVAAEYGSLPQATRLRADLVRALDGSLDIAGRLAERDAAYPRRRGVVPPPPRVSVHPAASRLATVIEVRAQDAPGLLFRIGRALEDASVRVRSAHVSTLGANAVDAFYVTGPGGAPLPGEEAASVARKLEETLRG</sequence>
<dbReference type="InterPro" id="IPR010043">
    <property type="entry name" value="UTase/UR"/>
</dbReference>
<dbReference type="PANTHER" id="PTHR47320:SF1">
    <property type="entry name" value="BIFUNCTIONAL URIDYLYLTRANSFERASE_URIDYLYL-REMOVING ENZYME"/>
    <property type="match status" value="1"/>
</dbReference>
<dbReference type="PANTHER" id="PTHR47320">
    <property type="entry name" value="BIFUNCTIONAL URIDYLYLTRANSFERASE/URIDYLYL-REMOVING ENZYME"/>
    <property type="match status" value="1"/>
</dbReference>
<dbReference type="GO" id="GO:0008773">
    <property type="term" value="F:[protein-PII] uridylyltransferase activity"/>
    <property type="evidence" value="ECO:0007669"/>
    <property type="project" value="UniProtKB-UniRule"/>
</dbReference>
<keyword evidence="11" id="KW-1185">Reference proteome</keyword>
<dbReference type="InterPro" id="IPR002912">
    <property type="entry name" value="ACT_dom"/>
</dbReference>
<dbReference type="PROSITE" id="PS51831">
    <property type="entry name" value="HD"/>
    <property type="match status" value="1"/>
</dbReference>
<comment type="activity regulation">
    <text evidence="7">Uridylyltransferase (UTase) activity is inhibited by glutamine, while glutamine activates uridylyl-removing (UR) activity.</text>
</comment>
<comment type="function">
    <text evidence="7">Modifies, by uridylylation and deuridylylation, the PII regulatory proteins (GlnB and homologs), in response to the nitrogen status of the cell that GlnD senses through the glutamine level. Under low glutamine levels, catalyzes the conversion of the PII proteins and UTP to PII-UMP and PPi, while under higher glutamine levels, GlnD hydrolyzes PII-UMP to PII and UMP (deuridylylation). Thus, controls uridylylation state and activity of the PII proteins, and plays an important role in the regulation of nitrogen metabolism.</text>
</comment>
<comment type="domain">
    <text evidence="7">Has four distinct domains: an N-terminal nucleotidyltransferase (NT) domain responsible for UTase activity, a central HD domain that encodes UR activity, and two C-terminal ACT domains that seem to have a role in glutamine sensing.</text>
</comment>
<evidence type="ECO:0000256" key="7">
    <source>
        <dbReference type="HAMAP-Rule" id="MF_00277"/>
    </source>
</evidence>
<comment type="caution">
    <text evidence="7">Lacks conserved residue(s) required for the propagation of feature annotation.</text>
</comment>
<accession>A0A3Q9ERU8</accession>
<dbReference type="GO" id="GO:0008081">
    <property type="term" value="F:phosphoric diester hydrolase activity"/>
    <property type="evidence" value="ECO:0007669"/>
    <property type="project" value="UniProtKB-UniRule"/>
</dbReference>
<dbReference type="CDD" id="cd04899">
    <property type="entry name" value="ACT_ACR-UUR-like_2"/>
    <property type="match status" value="1"/>
</dbReference>
<dbReference type="EC" id="3.1.4.-" evidence="7"/>
<evidence type="ECO:0000256" key="3">
    <source>
        <dbReference type="ARBA" id="ARBA00022737"/>
    </source>
</evidence>
<protein>
    <recommendedName>
        <fullName evidence="7">Bifunctional uridylyltransferase/uridylyl-removing enzyme</fullName>
        <shortName evidence="7">UTase/UR</shortName>
    </recommendedName>
    <alternativeName>
        <fullName evidence="7">Bifunctional [protein-PII] modification enzyme</fullName>
    </alternativeName>
    <alternativeName>
        <fullName evidence="7">Bifunctional nitrogen sensor protein</fullName>
    </alternativeName>
    <domain>
        <recommendedName>
            <fullName evidence="7">[Protein-PII] uridylyltransferase</fullName>
            <shortName evidence="7">PII uridylyltransferase</shortName>
            <shortName evidence="7">UTase</shortName>
            <ecNumber evidence="7">2.7.7.59</ecNumber>
        </recommendedName>
    </domain>
    <domain>
        <recommendedName>
            <fullName evidence="7">[Protein-PII]-UMP uridylyl-removing enzyme</fullName>
            <shortName evidence="7">UR</shortName>
            <ecNumber evidence="7">3.1.4.-</ecNumber>
        </recommendedName>
    </domain>
</protein>
<evidence type="ECO:0000256" key="6">
    <source>
        <dbReference type="ARBA" id="ARBA00023268"/>
    </source>
</evidence>
<keyword evidence="3" id="KW-0677">Repeat</keyword>
<dbReference type="OrthoDB" id="9758038at2"/>
<evidence type="ECO:0000256" key="5">
    <source>
        <dbReference type="ARBA" id="ARBA00022842"/>
    </source>
</evidence>
<dbReference type="InterPro" id="IPR006674">
    <property type="entry name" value="HD_domain"/>
</dbReference>
<dbReference type="SUPFAM" id="SSF55021">
    <property type="entry name" value="ACT-like"/>
    <property type="match status" value="1"/>
</dbReference>
<dbReference type="EC" id="2.7.7.59" evidence="7"/>
<dbReference type="InterPro" id="IPR002934">
    <property type="entry name" value="Polymerase_NTP_transf_dom"/>
</dbReference>
<dbReference type="SMART" id="SM00471">
    <property type="entry name" value="HDc"/>
    <property type="match status" value="1"/>
</dbReference>
<evidence type="ECO:0000256" key="4">
    <source>
        <dbReference type="ARBA" id="ARBA00022801"/>
    </source>
</evidence>
<evidence type="ECO:0000256" key="2">
    <source>
        <dbReference type="ARBA" id="ARBA00022695"/>
    </source>
</evidence>
<proteinExistence type="inferred from homology"/>
<dbReference type="InterPro" id="IPR013546">
    <property type="entry name" value="PII_UdlTrfase/GS_AdlTrfase"/>
</dbReference>
<dbReference type="Proteomes" id="UP000280298">
    <property type="component" value="Chromosome"/>
</dbReference>
<comment type="catalytic activity">
    <reaction evidence="7">
        <text>[protein-PII]-uridylyl-L-tyrosine + H2O = [protein-PII]-L-tyrosine + UMP + H(+)</text>
        <dbReference type="Rhea" id="RHEA:48600"/>
        <dbReference type="Rhea" id="RHEA-COMP:12147"/>
        <dbReference type="Rhea" id="RHEA-COMP:12148"/>
        <dbReference type="ChEBI" id="CHEBI:15377"/>
        <dbReference type="ChEBI" id="CHEBI:15378"/>
        <dbReference type="ChEBI" id="CHEBI:46858"/>
        <dbReference type="ChEBI" id="CHEBI:57865"/>
        <dbReference type="ChEBI" id="CHEBI:90602"/>
    </reaction>
</comment>
<comment type="catalytic activity">
    <reaction evidence="7">
        <text>[protein-PII]-L-tyrosine + UTP = [protein-PII]-uridylyl-L-tyrosine + diphosphate</text>
        <dbReference type="Rhea" id="RHEA:13673"/>
        <dbReference type="Rhea" id="RHEA-COMP:12147"/>
        <dbReference type="Rhea" id="RHEA-COMP:12148"/>
        <dbReference type="ChEBI" id="CHEBI:33019"/>
        <dbReference type="ChEBI" id="CHEBI:46398"/>
        <dbReference type="ChEBI" id="CHEBI:46858"/>
        <dbReference type="ChEBI" id="CHEBI:90602"/>
        <dbReference type="EC" id="2.7.7.59"/>
    </reaction>
</comment>
<feature type="domain" description="ACT" evidence="8">
    <location>
        <begin position="744"/>
        <end position="814"/>
    </location>
</feature>